<proteinExistence type="predicted"/>
<gene>
    <name evidence="3" type="primary">LOC107074225</name>
</gene>
<keyword evidence="1 3" id="KW-0812">Transmembrane</keyword>
<dbReference type="PANTHER" id="PTHR28635">
    <property type="entry name" value="TRANSMEMBRANE INNER EAR EXPRESSED PROTEIN"/>
    <property type="match status" value="1"/>
</dbReference>
<dbReference type="Pfam" id="PF16038">
    <property type="entry name" value="TMIE"/>
    <property type="match status" value="1"/>
</dbReference>
<evidence type="ECO:0000313" key="3">
    <source>
        <dbReference type="RefSeq" id="XP_015190966.1"/>
    </source>
</evidence>
<dbReference type="InterPro" id="IPR032006">
    <property type="entry name" value="TMIE"/>
</dbReference>
<organism evidence="2 3">
    <name type="scientific">Polistes dominula</name>
    <name type="common">European paper wasp</name>
    <name type="synonym">Vespa dominula</name>
    <dbReference type="NCBI Taxonomy" id="743375"/>
    <lineage>
        <taxon>Eukaryota</taxon>
        <taxon>Metazoa</taxon>
        <taxon>Ecdysozoa</taxon>
        <taxon>Arthropoda</taxon>
        <taxon>Hexapoda</taxon>
        <taxon>Insecta</taxon>
        <taxon>Pterygota</taxon>
        <taxon>Neoptera</taxon>
        <taxon>Endopterygota</taxon>
        <taxon>Hymenoptera</taxon>
        <taxon>Apocrita</taxon>
        <taxon>Aculeata</taxon>
        <taxon>Vespoidea</taxon>
        <taxon>Vespidae</taxon>
        <taxon>Polistinae</taxon>
        <taxon>Polistini</taxon>
        <taxon>Polistes</taxon>
    </lineage>
</organism>
<reference evidence="3" key="1">
    <citation type="submission" date="2025-08" db="UniProtKB">
        <authorList>
            <consortium name="RefSeq"/>
        </authorList>
    </citation>
    <scope>IDENTIFICATION</scope>
    <source>
        <tissue evidence="3">Whole body</tissue>
    </source>
</reference>
<keyword evidence="2" id="KW-1185">Reference proteome</keyword>
<sequence>MQMEINQTTVESILLSSSSISPCSANEIAIRPGDCVERGVEGWLEDETLAGFRVWHLAGIILSILLSIIIGLCCCIRFRVPRTKQEIEEDYIRKKITRTFREELSKVKFSEMDEMDLRLAVDVIRNEVNALVCGLQKEDEKNANDKPEESVQTRFNTLFTGNRDHLDNKW</sequence>
<evidence type="ECO:0000313" key="2">
    <source>
        <dbReference type="Proteomes" id="UP000694924"/>
    </source>
</evidence>
<keyword evidence="1" id="KW-0472">Membrane</keyword>
<dbReference type="PANTHER" id="PTHR28635:SF1">
    <property type="entry name" value="TRANSMEMBRANE INNER EAR EXPRESSED PROTEIN"/>
    <property type="match status" value="1"/>
</dbReference>
<feature type="transmembrane region" description="Helical" evidence="1">
    <location>
        <begin position="54"/>
        <end position="76"/>
    </location>
</feature>
<dbReference type="GeneID" id="107074225"/>
<accession>A0ABM1JES8</accession>
<dbReference type="RefSeq" id="XP_015190966.1">
    <property type="nucleotide sequence ID" value="XM_015335480.1"/>
</dbReference>
<dbReference type="Proteomes" id="UP000694924">
    <property type="component" value="Unplaced"/>
</dbReference>
<evidence type="ECO:0000256" key="1">
    <source>
        <dbReference type="SAM" id="Phobius"/>
    </source>
</evidence>
<keyword evidence="1" id="KW-1133">Transmembrane helix</keyword>
<protein>
    <submittedName>
        <fullName evidence="3">Transmembrane inner ear expressed protein isoform X1</fullName>
    </submittedName>
</protein>
<name>A0ABM1JES8_POLDO</name>